<evidence type="ECO:0000313" key="3">
    <source>
        <dbReference type="EMBL" id="TWU05065.1"/>
    </source>
</evidence>
<keyword evidence="2" id="KW-0732">Signal</keyword>
<dbReference type="RefSeq" id="WP_146520378.1">
    <property type="nucleotide sequence ID" value="NZ_CP151726.1"/>
</dbReference>
<evidence type="ECO:0000313" key="4">
    <source>
        <dbReference type="Proteomes" id="UP000320176"/>
    </source>
</evidence>
<dbReference type="EMBL" id="SJPN01000003">
    <property type="protein sequence ID" value="TWU05065.1"/>
    <property type="molecule type" value="Genomic_DNA"/>
</dbReference>
<comment type="caution">
    <text evidence="3">The sequence shown here is derived from an EMBL/GenBank/DDBJ whole genome shotgun (WGS) entry which is preliminary data.</text>
</comment>
<feature type="compositionally biased region" description="Pro residues" evidence="1">
    <location>
        <begin position="86"/>
        <end position="101"/>
    </location>
</feature>
<accession>A0A5C6AYE0</accession>
<protein>
    <recommendedName>
        <fullName evidence="5">Secreted protein</fullName>
    </recommendedName>
</protein>
<feature type="compositionally biased region" description="Basic and acidic residues" evidence="1">
    <location>
        <begin position="46"/>
        <end position="74"/>
    </location>
</feature>
<evidence type="ECO:0000256" key="1">
    <source>
        <dbReference type="SAM" id="MobiDB-lite"/>
    </source>
</evidence>
<feature type="chain" id="PRO_5022714438" description="Secreted protein" evidence="2">
    <location>
        <begin position="20"/>
        <end position="593"/>
    </location>
</feature>
<dbReference type="OrthoDB" id="269620at2"/>
<dbReference type="Proteomes" id="UP000320176">
    <property type="component" value="Unassembled WGS sequence"/>
</dbReference>
<proteinExistence type="predicted"/>
<sequence precursor="true">MLIRCLLIAIVVVATWSGAARTGSAQNGQLIEGLFRTLAESQLERERQKRAEAEERARREAIQREQESRRDPYEVRLPSGFGVPQPNLPARPPVGTPPGAPIRPDRGPELGSINVRSEKAAQYAQNLVAFNQSYSQLVAELRSAATRNAELRTLMPQVYEVSASGRTLLRQCDGLSVLSPIIPSHQEWDSRWRNISFQLRRVGGLSDSCNDAIRTCDQLCTAMSRQLNIQPQFDRIALRDQMTTAAAHMQTLMDDLELSSIPRDQCHRLEHDCRLLRQQLLADAQRIDRYGYNECVSKFSDFASRWRAFGAQAYALGDAHIARRLDRISECGEATYELLWIPPPSSVTEIGPIATRLKQKLDLVTEKMTLRALTSLPPGDQVRVLESVRQLTQQSVRFTNLATSSRPQRAELQSAFRSLDETWCAGQPLFVRIPTVNLGHVAEINRSCEQLREALNLRADYASPVRLADLVHSAAALEGTAEVLRDHVLRNQRYFQPNEFRAGITENVQSFYRHAKEVHELLSRGDRMNDRRHMAELQEETGHLLEDWNQLAPQLSQIQNHGLSGPRATQIQQTGQEAVPPIAQLAAALLDQS</sequence>
<name>A0A5C6AYE0_9BACT</name>
<evidence type="ECO:0000256" key="2">
    <source>
        <dbReference type="SAM" id="SignalP"/>
    </source>
</evidence>
<evidence type="ECO:0008006" key="5">
    <source>
        <dbReference type="Google" id="ProtNLM"/>
    </source>
</evidence>
<reference evidence="3 4" key="1">
    <citation type="submission" date="2019-02" db="EMBL/GenBank/DDBJ databases">
        <title>Deep-cultivation of Planctomycetes and their phenomic and genomic characterization uncovers novel biology.</title>
        <authorList>
            <person name="Wiegand S."/>
            <person name="Jogler M."/>
            <person name="Boedeker C."/>
            <person name="Pinto D."/>
            <person name="Vollmers J."/>
            <person name="Rivas-Marin E."/>
            <person name="Kohn T."/>
            <person name="Peeters S.H."/>
            <person name="Heuer A."/>
            <person name="Rast P."/>
            <person name="Oberbeckmann S."/>
            <person name="Bunk B."/>
            <person name="Jeske O."/>
            <person name="Meyerdierks A."/>
            <person name="Storesund J.E."/>
            <person name="Kallscheuer N."/>
            <person name="Luecker S."/>
            <person name="Lage O.M."/>
            <person name="Pohl T."/>
            <person name="Merkel B.J."/>
            <person name="Hornburger P."/>
            <person name="Mueller R.-W."/>
            <person name="Bruemmer F."/>
            <person name="Labrenz M."/>
            <person name="Spormann A.M."/>
            <person name="Op Den Camp H."/>
            <person name="Overmann J."/>
            <person name="Amann R."/>
            <person name="Jetten M.S.M."/>
            <person name="Mascher T."/>
            <person name="Medema M.H."/>
            <person name="Devos D.P."/>
            <person name="Kaster A.-K."/>
            <person name="Ovreas L."/>
            <person name="Rohde M."/>
            <person name="Galperin M.Y."/>
            <person name="Jogler C."/>
        </authorList>
    </citation>
    <scope>NUCLEOTIDE SEQUENCE [LARGE SCALE GENOMIC DNA]</scope>
    <source>
        <strain evidence="3 4">Pla52n</strain>
    </source>
</reference>
<keyword evidence="4" id="KW-1185">Reference proteome</keyword>
<organism evidence="3 4">
    <name type="scientific">Stieleria varia</name>
    <dbReference type="NCBI Taxonomy" id="2528005"/>
    <lineage>
        <taxon>Bacteria</taxon>
        <taxon>Pseudomonadati</taxon>
        <taxon>Planctomycetota</taxon>
        <taxon>Planctomycetia</taxon>
        <taxon>Pirellulales</taxon>
        <taxon>Pirellulaceae</taxon>
        <taxon>Stieleria</taxon>
    </lineage>
</organism>
<feature type="region of interest" description="Disordered" evidence="1">
    <location>
        <begin position="46"/>
        <end position="105"/>
    </location>
</feature>
<dbReference type="AlphaFoldDB" id="A0A5C6AYE0"/>
<gene>
    <name evidence="3" type="ORF">Pla52n_31110</name>
</gene>
<feature type="signal peptide" evidence="2">
    <location>
        <begin position="1"/>
        <end position="19"/>
    </location>
</feature>